<keyword evidence="2" id="KW-0863">Zinc-finger</keyword>
<dbReference type="Proteomes" id="UP000887575">
    <property type="component" value="Unassembled WGS sequence"/>
</dbReference>
<evidence type="ECO:0000256" key="5">
    <source>
        <dbReference type="ARBA" id="ARBA00023125"/>
    </source>
</evidence>
<dbReference type="InterPro" id="IPR001628">
    <property type="entry name" value="Znf_hrmn_rcpt"/>
</dbReference>
<evidence type="ECO:0000256" key="7">
    <source>
        <dbReference type="ARBA" id="ARBA00023170"/>
    </source>
</evidence>
<feature type="domain" description="NR LBD" evidence="10">
    <location>
        <begin position="243"/>
        <end position="482"/>
    </location>
</feature>
<evidence type="ECO:0000256" key="3">
    <source>
        <dbReference type="ARBA" id="ARBA00022833"/>
    </source>
</evidence>
<dbReference type="PANTHER" id="PTHR47630">
    <property type="entry name" value="NUCLEAR HORMONE RECEPTOR FAMILY-RELATED-RELATED"/>
    <property type="match status" value="1"/>
</dbReference>
<dbReference type="InterPro" id="IPR035500">
    <property type="entry name" value="NHR-like_dom_sf"/>
</dbReference>
<dbReference type="PROSITE" id="PS51843">
    <property type="entry name" value="NR_LBD"/>
    <property type="match status" value="1"/>
</dbReference>
<evidence type="ECO:0000313" key="11">
    <source>
        <dbReference type="Proteomes" id="UP000887575"/>
    </source>
</evidence>
<evidence type="ECO:0000256" key="2">
    <source>
        <dbReference type="ARBA" id="ARBA00022771"/>
    </source>
</evidence>
<keyword evidence="5" id="KW-0238">DNA-binding</keyword>
<evidence type="ECO:0000256" key="8">
    <source>
        <dbReference type="ARBA" id="ARBA00023242"/>
    </source>
</evidence>
<dbReference type="InterPro" id="IPR052499">
    <property type="entry name" value="C.elegans_NHRs"/>
</dbReference>
<dbReference type="Pfam" id="PF00104">
    <property type="entry name" value="Hormone_recep"/>
    <property type="match status" value="1"/>
</dbReference>
<keyword evidence="3" id="KW-0862">Zinc</keyword>
<dbReference type="PROSITE" id="PS51030">
    <property type="entry name" value="NUCLEAR_REC_DBD_2"/>
    <property type="match status" value="1"/>
</dbReference>
<dbReference type="InterPro" id="IPR000536">
    <property type="entry name" value="Nucl_hrmn_rcpt_lig-bd"/>
</dbReference>
<reference evidence="12" key="1">
    <citation type="submission" date="2024-02" db="UniProtKB">
        <authorList>
            <consortium name="WormBaseParasite"/>
        </authorList>
    </citation>
    <scope>IDENTIFICATION</scope>
</reference>
<dbReference type="InterPro" id="IPR001723">
    <property type="entry name" value="Nuclear_hrmn_rcpt"/>
</dbReference>
<keyword evidence="1" id="KW-0479">Metal-binding</keyword>
<protein>
    <submittedName>
        <fullName evidence="12">Uncharacterized protein</fullName>
    </submittedName>
</protein>
<accession>A0AAF3EC56</accession>
<dbReference type="PRINTS" id="PR00398">
    <property type="entry name" value="STRDHORMONER"/>
</dbReference>
<evidence type="ECO:0000259" key="9">
    <source>
        <dbReference type="PROSITE" id="PS51030"/>
    </source>
</evidence>
<keyword evidence="4" id="KW-0805">Transcription regulation</keyword>
<dbReference type="Gene3D" id="3.30.50.10">
    <property type="entry name" value="Erythroid Transcription Factor GATA-1, subunit A"/>
    <property type="match status" value="1"/>
</dbReference>
<dbReference type="SUPFAM" id="SSF48508">
    <property type="entry name" value="Nuclear receptor ligand-binding domain"/>
    <property type="match status" value="1"/>
</dbReference>
<dbReference type="AlphaFoldDB" id="A0AAF3EC56"/>
<dbReference type="GO" id="GO:0043565">
    <property type="term" value="F:sequence-specific DNA binding"/>
    <property type="evidence" value="ECO:0007669"/>
    <property type="project" value="InterPro"/>
</dbReference>
<dbReference type="InterPro" id="IPR013088">
    <property type="entry name" value="Znf_NHR/GATA"/>
</dbReference>
<dbReference type="GO" id="GO:0003700">
    <property type="term" value="F:DNA-binding transcription factor activity"/>
    <property type="evidence" value="ECO:0007669"/>
    <property type="project" value="InterPro"/>
</dbReference>
<keyword evidence="6" id="KW-0804">Transcription</keyword>
<dbReference type="Gene3D" id="1.10.565.10">
    <property type="entry name" value="Retinoid X Receptor"/>
    <property type="match status" value="1"/>
</dbReference>
<dbReference type="Pfam" id="PF00105">
    <property type="entry name" value="zf-C4"/>
    <property type="match status" value="1"/>
</dbReference>
<dbReference type="SUPFAM" id="SSF57716">
    <property type="entry name" value="Glucocorticoid receptor-like (DNA-binding domain)"/>
    <property type="match status" value="1"/>
</dbReference>
<keyword evidence="11" id="KW-1185">Reference proteome</keyword>
<dbReference type="WBParaSite" id="MBELARI_LOCUS11535">
    <property type="protein sequence ID" value="MBELARI_LOCUS11535"/>
    <property type="gene ID" value="MBELARI_LOCUS11535"/>
</dbReference>
<dbReference type="SMART" id="SM00399">
    <property type="entry name" value="ZnF_C4"/>
    <property type="match status" value="1"/>
</dbReference>
<evidence type="ECO:0000256" key="1">
    <source>
        <dbReference type="ARBA" id="ARBA00022723"/>
    </source>
</evidence>
<name>A0AAF3EC56_9BILA</name>
<evidence type="ECO:0000256" key="4">
    <source>
        <dbReference type="ARBA" id="ARBA00023015"/>
    </source>
</evidence>
<evidence type="ECO:0000259" key="10">
    <source>
        <dbReference type="PROSITE" id="PS51843"/>
    </source>
</evidence>
<evidence type="ECO:0000256" key="6">
    <source>
        <dbReference type="ARBA" id="ARBA00023163"/>
    </source>
</evidence>
<proteinExistence type="predicted"/>
<dbReference type="GO" id="GO:0008270">
    <property type="term" value="F:zinc ion binding"/>
    <property type="evidence" value="ECO:0007669"/>
    <property type="project" value="UniProtKB-KW"/>
</dbReference>
<sequence length="483" mass="55109">MARKSKIKKAEAISHLDPGTVSVISLQKRFLDFPPLQEAILFKSIRRKVMEEEQIVDLTEPERCRVCGGSPASRIYGSIACGSCKVFFIRVTTAGAKVPECQNRKICGKQNFRGAGKSKCVPCRYEKCIKMGMIPEMTARRRGCTLRERRAMIGLQKRGRKLSALSQATRNLVEIEIASTSNQLTPICAPDAREVQLAGVRFAKPVFCLQEVTIETIKTLVNFQELIMNDHPSFSMMVDFQYSLEDSVDALLNNPLNICPRVPVGMHPSTGNVPNEFLSTLGARIFTRSIVLFADWCRAIPEFWEIHDDDRAIFFSRQFLRQNMYKDYYYTYKYKYHNGLLFTFGNKVKLEQLEQLRLASFYALHVEMAFGLIIPCMAQAEMGDEEFVILKNIILFSTGLGLKQKTIDVAKRAYSKYCSILLEYLKFRHKDEKVAIEKFTRLMDIPRYLQNSVPKVGSLYGKAVLCQEGGLRGKLSEDLLWKL</sequence>
<dbReference type="SMART" id="SM00430">
    <property type="entry name" value="HOLI"/>
    <property type="match status" value="1"/>
</dbReference>
<keyword evidence="7" id="KW-0675">Receptor</keyword>
<dbReference type="PRINTS" id="PR00047">
    <property type="entry name" value="STROIDFINGER"/>
</dbReference>
<organism evidence="11 12">
    <name type="scientific">Mesorhabditis belari</name>
    <dbReference type="NCBI Taxonomy" id="2138241"/>
    <lineage>
        <taxon>Eukaryota</taxon>
        <taxon>Metazoa</taxon>
        <taxon>Ecdysozoa</taxon>
        <taxon>Nematoda</taxon>
        <taxon>Chromadorea</taxon>
        <taxon>Rhabditida</taxon>
        <taxon>Rhabditina</taxon>
        <taxon>Rhabditomorpha</taxon>
        <taxon>Rhabditoidea</taxon>
        <taxon>Rhabditidae</taxon>
        <taxon>Mesorhabditinae</taxon>
        <taxon>Mesorhabditis</taxon>
    </lineage>
</organism>
<feature type="domain" description="Nuclear receptor" evidence="9">
    <location>
        <begin position="61"/>
        <end position="140"/>
    </location>
</feature>
<keyword evidence="8" id="KW-0539">Nucleus</keyword>
<evidence type="ECO:0000313" key="12">
    <source>
        <dbReference type="WBParaSite" id="MBELARI_LOCUS11535"/>
    </source>
</evidence>